<gene>
    <name evidence="2" type="ORF">HPDFL43_05685</name>
</gene>
<feature type="transmembrane region" description="Helical" evidence="1">
    <location>
        <begin position="24"/>
        <end position="50"/>
    </location>
</feature>
<evidence type="ECO:0000313" key="2">
    <source>
        <dbReference type="EMBL" id="EDQ33920.1"/>
    </source>
</evidence>
<dbReference type="HOGENOM" id="CLU_2916273_0_0_5"/>
<dbReference type="Proteomes" id="UP000004291">
    <property type="component" value="Chromosome"/>
</dbReference>
<name>A9D4N7_HOEPD</name>
<protein>
    <submittedName>
        <fullName evidence="2">Uncharacterized protein</fullName>
    </submittedName>
</protein>
<proteinExistence type="predicted"/>
<organism evidence="2 3">
    <name type="scientific">Hoeflea phototrophica (strain DSM 17068 / NCIMB 14078 / DFL-43)</name>
    <dbReference type="NCBI Taxonomy" id="411684"/>
    <lineage>
        <taxon>Bacteria</taxon>
        <taxon>Pseudomonadati</taxon>
        <taxon>Pseudomonadota</taxon>
        <taxon>Alphaproteobacteria</taxon>
        <taxon>Hyphomicrobiales</taxon>
        <taxon>Rhizobiaceae</taxon>
        <taxon>Hoeflea</taxon>
    </lineage>
</organism>
<dbReference type="EMBL" id="ABIA03000002">
    <property type="protein sequence ID" value="EDQ33920.1"/>
    <property type="molecule type" value="Genomic_DNA"/>
</dbReference>
<evidence type="ECO:0000256" key="1">
    <source>
        <dbReference type="SAM" id="Phobius"/>
    </source>
</evidence>
<reference evidence="2 3" key="1">
    <citation type="submission" date="2007-10" db="EMBL/GenBank/DDBJ databases">
        <authorList>
            <person name="Wagner-Dobler I."/>
            <person name="Ferriera S."/>
            <person name="Johnson J."/>
            <person name="Kravitz S."/>
            <person name="Beeson K."/>
            <person name="Sutton G."/>
            <person name="Rogers Y.-H."/>
            <person name="Friedman R."/>
            <person name="Frazier M."/>
            <person name="Venter J.C."/>
        </authorList>
    </citation>
    <scope>NUCLEOTIDE SEQUENCE [LARGE SCALE GENOMIC DNA]</scope>
    <source>
        <strain evidence="2 3">DFL-43</strain>
    </source>
</reference>
<accession>A9D4N7</accession>
<dbReference type="RefSeq" id="WP_007196926.1">
    <property type="nucleotide sequence ID" value="NZ_CM002917.1"/>
</dbReference>
<keyword evidence="1" id="KW-0472">Membrane</keyword>
<reference evidence="2 3" key="2">
    <citation type="submission" date="2012-06" db="EMBL/GenBank/DDBJ databases">
        <authorList>
            <person name="Fiebig A."/>
        </authorList>
    </citation>
    <scope>NUCLEOTIDE SEQUENCE [LARGE SCALE GENOMIC DNA]</scope>
    <source>
        <strain evidence="2 3">DFL-43</strain>
    </source>
</reference>
<sequence>MNRIVHPPFDGERLAALKRPSMSLAGIVLLASLALALILSVAGLTVRAVAIAEHQHRIERV</sequence>
<dbReference type="AlphaFoldDB" id="A9D4N7"/>
<keyword evidence="3" id="KW-1185">Reference proteome</keyword>
<keyword evidence="1" id="KW-0812">Transmembrane</keyword>
<dbReference type="STRING" id="411684.HPDFL43_05685"/>
<keyword evidence="1" id="KW-1133">Transmembrane helix</keyword>
<evidence type="ECO:0000313" key="3">
    <source>
        <dbReference type="Proteomes" id="UP000004291"/>
    </source>
</evidence>
<comment type="caution">
    <text evidence="2">The sequence shown here is derived from an EMBL/GenBank/DDBJ whole genome shotgun (WGS) entry which is preliminary data.</text>
</comment>